<sequence>MEWETADFYSVWMTFYGIPTVVALVMSNPLLEPWSGPHGGVPPFDRVKVEQFQPALEEGMTRYRQQVAAIVASKEAPTLENTVVALEDAGRAFTQVHEVYNAWSSVMNTPDFQAVEREMAPRLAAFWDEAPQNPVLFQRIQAVQASPEASKWTPEQRRLVWVTYQGFVRSGALLEEAGRKRLAETNQRLATLYTTFAQNVLADEARSVLLDCEADLGGLPESMRRALATEAASQGKQGRCAVANTRSAVADFLTYSDRRELREKVWRSYDSRGDHGDAHDNNRIITEILALRAEEARLLGYPTHAHRKLEPTMVKTPERAMRLMEQMWKPAVARVREEVAAMRKLARRAGQKEDIAPWDYRYYAEKVRKAKYDVDDSEVKPYMQLEKLREGMFWMAGELFGFDFLPAKDVPVYHPDVRVFEVKERASGRHVGYWYFDPYARPGKYNGGQTDPYRIQERFRGEVTALVTNNTPFVKPAPGVPALLGWRDAQTLFHEFGHALHVLGSNVAYPSLSGGRVVTDYAEFPSKLMEHWLGTPEVLGRFALHHQTGRPMPAALVAKLQRAATFNQGFYTVDFLTSALVEMKLHLEGDKPVDPDAFEREALQRLGAPEAVGLRFRMPHFGHVFASNAYSAGYYRYLWADMLAADAFEAFTEAGGPYDAKVAARLRANVFSVGNTVDPFEGYRAFRGRDAGLGALMRERGFPLGAAAVGAKSTPP</sequence>
<keyword evidence="2 7" id="KW-0645">Protease</keyword>
<dbReference type="InterPro" id="IPR024079">
    <property type="entry name" value="MetalloPept_cat_dom_sf"/>
</dbReference>
<evidence type="ECO:0000256" key="3">
    <source>
        <dbReference type="ARBA" id="ARBA00022723"/>
    </source>
</evidence>
<evidence type="ECO:0000313" key="10">
    <source>
        <dbReference type="Proteomes" id="UP000268094"/>
    </source>
</evidence>
<dbReference type="AlphaFoldDB" id="A0A3A8JBC7"/>
<keyword evidence="5 7" id="KW-0862">Zinc</keyword>
<proteinExistence type="inferred from homology"/>
<dbReference type="GO" id="GO:0004180">
    <property type="term" value="F:carboxypeptidase activity"/>
    <property type="evidence" value="ECO:0007669"/>
    <property type="project" value="TreeGrafter"/>
</dbReference>
<dbReference type="SUPFAM" id="SSF55486">
    <property type="entry name" value="Metalloproteases ('zincins'), catalytic domain"/>
    <property type="match status" value="1"/>
</dbReference>
<dbReference type="InterPro" id="IPR034005">
    <property type="entry name" value="M3A_DCP"/>
</dbReference>
<reference evidence="10" key="1">
    <citation type="submission" date="2018-09" db="EMBL/GenBank/DDBJ databases">
        <authorList>
            <person name="Livingstone P.G."/>
            <person name="Whitworth D.E."/>
        </authorList>
    </citation>
    <scope>NUCLEOTIDE SEQUENCE [LARGE SCALE GENOMIC DNA]</scope>
    <source>
        <strain evidence="10">CA054A</strain>
    </source>
</reference>
<evidence type="ECO:0000256" key="6">
    <source>
        <dbReference type="ARBA" id="ARBA00023049"/>
    </source>
</evidence>
<dbReference type="OrthoDB" id="9773538at2"/>
<organism evidence="9 10">
    <name type="scientific">Corallococcus terminator</name>
    <dbReference type="NCBI Taxonomy" id="2316733"/>
    <lineage>
        <taxon>Bacteria</taxon>
        <taxon>Pseudomonadati</taxon>
        <taxon>Myxococcota</taxon>
        <taxon>Myxococcia</taxon>
        <taxon>Myxococcales</taxon>
        <taxon>Cystobacterineae</taxon>
        <taxon>Myxococcaceae</taxon>
        <taxon>Corallococcus</taxon>
    </lineage>
</organism>
<dbReference type="InterPro" id="IPR045090">
    <property type="entry name" value="Pept_M3A_M3B"/>
</dbReference>
<dbReference type="GO" id="GO:0046872">
    <property type="term" value="F:metal ion binding"/>
    <property type="evidence" value="ECO:0007669"/>
    <property type="project" value="UniProtKB-UniRule"/>
</dbReference>
<keyword evidence="3 7" id="KW-0479">Metal-binding</keyword>
<dbReference type="PANTHER" id="PTHR43660:SF1">
    <property type="entry name" value="DIPEPTIDYL CARBOXYPEPTIDASE"/>
    <property type="match status" value="1"/>
</dbReference>
<comment type="similarity">
    <text evidence="1 7">Belongs to the peptidase M3 family.</text>
</comment>
<dbReference type="InterPro" id="IPR024077">
    <property type="entry name" value="Neurolysin/TOP_dom2"/>
</dbReference>
<keyword evidence="4 7" id="KW-0378">Hydrolase</keyword>
<accession>A0A3A8JBC7</accession>
<dbReference type="Gene3D" id="1.10.1370.40">
    <property type="match status" value="1"/>
</dbReference>
<gene>
    <name evidence="9" type="ORF">D7V88_06560</name>
</gene>
<keyword evidence="10" id="KW-1185">Reference proteome</keyword>
<evidence type="ECO:0000259" key="8">
    <source>
        <dbReference type="Pfam" id="PF01432"/>
    </source>
</evidence>
<dbReference type="GO" id="GO:0005829">
    <property type="term" value="C:cytosol"/>
    <property type="evidence" value="ECO:0007669"/>
    <property type="project" value="TreeGrafter"/>
</dbReference>
<dbReference type="InterPro" id="IPR001567">
    <property type="entry name" value="Pept_M3A_M3B_dom"/>
</dbReference>
<dbReference type="GO" id="GO:0006508">
    <property type="term" value="P:proteolysis"/>
    <property type="evidence" value="ECO:0007669"/>
    <property type="project" value="UniProtKB-KW"/>
</dbReference>
<dbReference type="EMBL" id="RAVZ01000027">
    <property type="protein sequence ID" value="RKG92368.1"/>
    <property type="molecule type" value="Genomic_DNA"/>
</dbReference>
<evidence type="ECO:0000256" key="2">
    <source>
        <dbReference type="ARBA" id="ARBA00022670"/>
    </source>
</evidence>
<protein>
    <submittedName>
        <fullName evidence="9">M3 family peptidase</fullName>
    </submittedName>
</protein>
<evidence type="ECO:0000256" key="4">
    <source>
        <dbReference type="ARBA" id="ARBA00022801"/>
    </source>
</evidence>
<evidence type="ECO:0000256" key="5">
    <source>
        <dbReference type="ARBA" id="ARBA00022833"/>
    </source>
</evidence>
<name>A0A3A8JBC7_9BACT</name>
<evidence type="ECO:0000256" key="1">
    <source>
        <dbReference type="ARBA" id="ARBA00006040"/>
    </source>
</evidence>
<evidence type="ECO:0000313" key="9">
    <source>
        <dbReference type="EMBL" id="RKG92368.1"/>
    </source>
</evidence>
<evidence type="ECO:0000256" key="7">
    <source>
        <dbReference type="RuleBase" id="RU003435"/>
    </source>
</evidence>
<dbReference type="PANTHER" id="PTHR43660">
    <property type="entry name" value="DIPEPTIDYL CARBOXYPEPTIDASE"/>
    <property type="match status" value="1"/>
</dbReference>
<comment type="caution">
    <text evidence="9">The sequence shown here is derived from an EMBL/GenBank/DDBJ whole genome shotgun (WGS) entry which is preliminary data.</text>
</comment>
<dbReference type="Pfam" id="PF01432">
    <property type="entry name" value="Peptidase_M3"/>
    <property type="match status" value="1"/>
</dbReference>
<dbReference type="GO" id="GO:0004222">
    <property type="term" value="F:metalloendopeptidase activity"/>
    <property type="evidence" value="ECO:0007669"/>
    <property type="project" value="InterPro"/>
</dbReference>
<dbReference type="CDD" id="cd06456">
    <property type="entry name" value="M3A_DCP"/>
    <property type="match status" value="1"/>
</dbReference>
<feature type="domain" description="Peptidase M3A/M3B catalytic" evidence="8">
    <location>
        <begin position="252"/>
        <end position="699"/>
    </location>
</feature>
<dbReference type="Gene3D" id="3.40.390.10">
    <property type="entry name" value="Collagenase (Catalytic Domain)"/>
    <property type="match status" value="1"/>
</dbReference>
<dbReference type="Proteomes" id="UP000268094">
    <property type="component" value="Unassembled WGS sequence"/>
</dbReference>
<keyword evidence="6 7" id="KW-0482">Metalloprotease</keyword>
<comment type="cofactor">
    <cofactor evidence="7">
        <name>Zn(2+)</name>
        <dbReference type="ChEBI" id="CHEBI:29105"/>
    </cofactor>
    <text evidence="7">Binds 1 zinc ion.</text>
</comment>
<dbReference type="Gene3D" id="1.10.1370.10">
    <property type="entry name" value="Neurolysin, domain 3"/>
    <property type="match status" value="1"/>
</dbReference>